<dbReference type="AlphaFoldDB" id="A0A128FAV6"/>
<keyword evidence="4" id="KW-1003">Cell membrane</keyword>
<evidence type="ECO:0000256" key="9">
    <source>
        <dbReference type="ARBA" id="ARBA00023136"/>
    </source>
</evidence>
<comment type="similarity">
    <text evidence="2">Belongs to the binding-protein-dependent transport system permease family. HisMQ subfamily.</text>
</comment>
<evidence type="ECO:0000256" key="8">
    <source>
        <dbReference type="ARBA" id="ARBA00022989"/>
    </source>
</evidence>
<gene>
    <name evidence="12" type="primary">hisQ</name>
    <name evidence="12" type="ORF">GMA8713_02884</name>
</gene>
<feature type="transmembrane region" description="Helical" evidence="10">
    <location>
        <begin position="12"/>
        <end position="39"/>
    </location>
</feature>
<keyword evidence="5" id="KW-0997">Cell inner membrane</keyword>
<comment type="subcellular location">
    <subcellularLocation>
        <location evidence="1">Cell inner membrane</location>
        <topology evidence="1">Multi-pass membrane protein</topology>
    </subcellularLocation>
    <subcellularLocation>
        <location evidence="10">Cell membrane</location>
        <topology evidence="10">Multi-pass membrane protein</topology>
    </subcellularLocation>
</comment>
<evidence type="ECO:0000256" key="1">
    <source>
        <dbReference type="ARBA" id="ARBA00004429"/>
    </source>
</evidence>
<feature type="transmembrane region" description="Helical" evidence="10">
    <location>
        <begin position="51"/>
        <end position="73"/>
    </location>
</feature>
<evidence type="ECO:0000259" key="11">
    <source>
        <dbReference type="PROSITE" id="PS50928"/>
    </source>
</evidence>
<organism evidence="12 13">
    <name type="scientific">Grimontia marina</name>
    <dbReference type="NCBI Taxonomy" id="646534"/>
    <lineage>
        <taxon>Bacteria</taxon>
        <taxon>Pseudomonadati</taxon>
        <taxon>Pseudomonadota</taxon>
        <taxon>Gammaproteobacteria</taxon>
        <taxon>Vibrionales</taxon>
        <taxon>Vibrionaceae</taxon>
        <taxon>Grimontia</taxon>
    </lineage>
</organism>
<feature type="transmembrane region" description="Helical" evidence="10">
    <location>
        <begin position="200"/>
        <end position="219"/>
    </location>
</feature>
<dbReference type="InterPro" id="IPR010065">
    <property type="entry name" value="AA_ABC_transptr_permease_3TM"/>
</dbReference>
<dbReference type="Gene3D" id="1.10.3720.10">
    <property type="entry name" value="MetI-like"/>
    <property type="match status" value="1"/>
</dbReference>
<evidence type="ECO:0000256" key="4">
    <source>
        <dbReference type="ARBA" id="ARBA00022475"/>
    </source>
</evidence>
<evidence type="ECO:0000256" key="2">
    <source>
        <dbReference type="ARBA" id="ARBA00010072"/>
    </source>
</evidence>
<evidence type="ECO:0000256" key="3">
    <source>
        <dbReference type="ARBA" id="ARBA00022448"/>
    </source>
</evidence>
<keyword evidence="6 10" id="KW-0812">Transmembrane</keyword>
<reference evidence="13" key="1">
    <citation type="submission" date="2016-02" db="EMBL/GenBank/DDBJ databases">
        <authorList>
            <person name="Rodrigo-Torres Lidia"/>
            <person name="Arahal R.David."/>
        </authorList>
    </citation>
    <scope>NUCLEOTIDE SEQUENCE [LARGE SCALE GENOMIC DNA]</scope>
    <source>
        <strain evidence="13">CECT 8713</strain>
    </source>
</reference>
<evidence type="ECO:0000256" key="6">
    <source>
        <dbReference type="ARBA" id="ARBA00022692"/>
    </source>
</evidence>
<keyword evidence="8 10" id="KW-1133">Transmembrane helix</keyword>
<dbReference type="NCBIfam" id="TIGR01726">
    <property type="entry name" value="HEQRo_perm_3TM"/>
    <property type="match status" value="1"/>
</dbReference>
<dbReference type="SUPFAM" id="SSF161098">
    <property type="entry name" value="MetI-like"/>
    <property type="match status" value="1"/>
</dbReference>
<name>A0A128FAV6_9GAMM</name>
<evidence type="ECO:0000256" key="10">
    <source>
        <dbReference type="RuleBase" id="RU363032"/>
    </source>
</evidence>
<dbReference type="PANTHER" id="PTHR30133">
    <property type="entry name" value="CATIONIC AMINO ACID TRANSPORTER, MEMBRANE COMPONENT"/>
    <property type="match status" value="1"/>
</dbReference>
<feature type="transmembrane region" description="Helical" evidence="10">
    <location>
        <begin position="157"/>
        <end position="180"/>
    </location>
</feature>
<dbReference type="GO" id="GO:0022857">
    <property type="term" value="F:transmembrane transporter activity"/>
    <property type="evidence" value="ECO:0007669"/>
    <property type="project" value="InterPro"/>
</dbReference>
<dbReference type="PANTHER" id="PTHR30133:SF4">
    <property type="entry name" value="ARGININE_ORNITHINE TRANSPORT PROTEIN AOTQ"/>
    <property type="match status" value="1"/>
</dbReference>
<dbReference type="Pfam" id="PF00528">
    <property type="entry name" value="BPD_transp_1"/>
    <property type="match status" value="1"/>
</dbReference>
<dbReference type="GO" id="GO:0043190">
    <property type="term" value="C:ATP-binding cassette (ABC) transporter complex"/>
    <property type="evidence" value="ECO:0007669"/>
    <property type="project" value="InterPro"/>
</dbReference>
<dbReference type="CDD" id="cd06261">
    <property type="entry name" value="TM_PBP2"/>
    <property type="match status" value="1"/>
</dbReference>
<feature type="domain" description="ABC transmembrane type-1" evidence="11">
    <location>
        <begin position="15"/>
        <end position="219"/>
    </location>
</feature>
<evidence type="ECO:0000313" key="13">
    <source>
        <dbReference type="Proteomes" id="UP000073601"/>
    </source>
</evidence>
<keyword evidence="13" id="KW-1185">Reference proteome</keyword>
<evidence type="ECO:0000256" key="5">
    <source>
        <dbReference type="ARBA" id="ARBA00022519"/>
    </source>
</evidence>
<sequence>MLDLHGYGPSIFMGAILTVELAVLSAVIAVLLGLVTALARLSKNRFARGAATVYSTVVRGVPDLVLMLLIFFGAQIMMNNFSDWLYEKYDIDMFINIDEFTAGVSTIGFIFGAYMAETFRGAFLAVDRGQLEAGTAYGMSPWMIFRRIMFPQMMRHALPGIGNNWLVLVKTTALVSVIGLADMTRLAKEAAGAVNEPFKFFIPVAMVYLLITSISELGLKRLERKFSAGVVRG</sequence>
<evidence type="ECO:0000256" key="7">
    <source>
        <dbReference type="ARBA" id="ARBA00022970"/>
    </source>
</evidence>
<dbReference type="EMBL" id="FIZY01000026">
    <property type="protein sequence ID" value="CZF83937.1"/>
    <property type="molecule type" value="Genomic_DNA"/>
</dbReference>
<dbReference type="GO" id="GO:0006865">
    <property type="term" value="P:amino acid transport"/>
    <property type="evidence" value="ECO:0007669"/>
    <property type="project" value="UniProtKB-KW"/>
</dbReference>
<dbReference type="InterPro" id="IPR035906">
    <property type="entry name" value="MetI-like_sf"/>
</dbReference>
<dbReference type="OrthoDB" id="9815029at2"/>
<proteinExistence type="inferred from homology"/>
<keyword evidence="7" id="KW-0029">Amino-acid transport</keyword>
<dbReference type="Proteomes" id="UP000073601">
    <property type="component" value="Unassembled WGS sequence"/>
</dbReference>
<protein>
    <submittedName>
        <fullName evidence="12">Histidine transport system permease protein HisQ</fullName>
    </submittedName>
</protein>
<dbReference type="InterPro" id="IPR000515">
    <property type="entry name" value="MetI-like"/>
</dbReference>
<keyword evidence="3 10" id="KW-0813">Transport</keyword>
<dbReference type="PROSITE" id="PS50928">
    <property type="entry name" value="ABC_TM1"/>
    <property type="match status" value="1"/>
</dbReference>
<dbReference type="RefSeq" id="WP_062711097.1">
    <property type="nucleotide sequence ID" value="NZ_CAWRCI010000026.1"/>
</dbReference>
<accession>A0A128FAV6</accession>
<keyword evidence="9 10" id="KW-0472">Membrane</keyword>
<feature type="transmembrane region" description="Helical" evidence="10">
    <location>
        <begin position="93"/>
        <end position="114"/>
    </location>
</feature>
<dbReference type="InterPro" id="IPR051613">
    <property type="entry name" value="ABC_transp_permease_HisMQ"/>
</dbReference>
<evidence type="ECO:0000313" key="12">
    <source>
        <dbReference type="EMBL" id="CZF83937.1"/>
    </source>
</evidence>